<evidence type="ECO:0000313" key="2">
    <source>
        <dbReference type="Proteomes" id="UP000177953"/>
    </source>
</evidence>
<organism evidence="1 2">
    <name type="scientific">Candidatus Magasanikbacteria bacterium RIFCSPHIGHO2_01_FULL_47_8</name>
    <dbReference type="NCBI Taxonomy" id="1798673"/>
    <lineage>
        <taxon>Bacteria</taxon>
        <taxon>Candidatus Magasanikiibacteriota</taxon>
    </lineage>
</organism>
<comment type="caution">
    <text evidence="1">The sequence shown here is derived from an EMBL/GenBank/DDBJ whole genome shotgun (WGS) entry which is preliminary data.</text>
</comment>
<proteinExistence type="predicted"/>
<gene>
    <name evidence="1" type="ORF">A2754_02505</name>
</gene>
<dbReference type="Proteomes" id="UP000177953">
    <property type="component" value="Unassembled WGS sequence"/>
</dbReference>
<dbReference type="AlphaFoldDB" id="A0A1F6MBL9"/>
<reference evidence="1 2" key="1">
    <citation type="journal article" date="2016" name="Nat. Commun.">
        <title>Thousands of microbial genomes shed light on interconnected biogeochemical processes in an aquifer system.</title>
        <authorList>
            <person name="Anantharaman K."/>
            <person name="Brown C.T."/>
            <person name="Hug L.A."/>
            <person name="Sharon I."/>
            <person name="Castelle C.J."/>
            <person name="Probst A.J."/>
            <person name="Thomas B.C."/>
            <person name="Singh A."/>
            <person name="Wilkins M.J."/>
            <person name="Karaoz U."/>
            <person name="Brodie E.L."/>
            <person name="Williams K.H."/>
            <person name="Hubbard S.S."/>
            <person name="Banfield J.F."/>
        </authorList>
    </citation>
    <scope>NUCLEOTIDE SEQUENCE [LARGE SCALE GENOMIC DNA]</scope>
</reference>
<evidence type="ECO:0000313" key="1">
    <source>
        <dbReference type="EMBL" id="OGH69062.1"/>
    </source>
</evidence>
<dbReference type="EMBL" id="MFPU01000069">
    <property type="protein sequence ID" value="OGH69062.1"/>
    <property type="molecule type" value="Genomic_DNA"/>
</dbReference>
<sequence>MGRKRFVMAEKLSFWDRLWVLQAFLRGKVLREEFYRPMFDGLLFVDVAFATVKRMTALIDWWGFRLATPKEVGDFILMQKLKGLEYFKQLEYPYLSAVLIFDDEYRYVLYIGKNGFRRSCGNPYLPLYNDGSYRFLAIRK</sequence>
<protein>
    <submittedName>
        <fullName evidence="1">Uncharacterized protein</fullName>
    </submittedName>
</protein>
<accession>A0A1F6MBL9</accession>
<name>A0A1F6MBL9_9BACT</name>